<organism evidence="2 3">
    <name type="scientific">Anaerotalea alkaliphila</name>
    <dbReference type="NCBI Taxonomy" id="2662126"/>
    <lineage>
        <taxon>Bacteria</taxon>
        <taxon>Bacillati</taxon>
        <taxon>Bacillota</taxon>
        <taxon>Clostridia</taxon>
        <taxon>Eubacteriales</taxon>
        <taxon>Anaerotalea</taxon>
    </lineage>
</organism>
<proteinExistence type="predicted"/>
<keyword evidence="1" id="KW-0472">Membrane</keyword>
<accession>A0A7X5HWK6</accession>
<name>A0A7X5HWK6_9FIRM</name>
<keyword evidence="1" id="KW-1133">Transmembrane helix</keyword>
<reference evidence="2 3" key="1">
    <citation type="submission" date="2020-01" db="EMBL/GenBank/DDBJ databases">
        <title>Anaeroalcalibacter tamaniensis gen. nov., sp. nov., moderately halophilic strictly anaerobic fermenter bacterium from mud volcano of Taman peninsula.</title>
        <authorList>
            <person name="Frolova A."/>
            <person name="Merkel A.Y."/>
            <person name="Slobodkin A.I."/>
        </authorList>
    </citation>
    <scope>NUCLEOTIDE SEQUENCE [LARGE SCALE GENOMIC DNA]</scope>
    <source>
        <strain evidence="2 3">F-3ap</strain>
    </source>
</reference>
<evidence type="ECO:0000256" key="1">
    <source>
        <dbReference type="SAM" id="Phobius"/>
    </source>
</evidence>
<comment type="caution">
    <text evidence="2">The sequence shown here is derived from an EMBL/GenBank/DDBJ whole genome shotgun (WGS) entry which is preliminary data.</text>
</comment>
<keyword evidence="1" id="KW-0812">Transmembrane</keyword>
<feature type="transmembrane region" description="Helical" evidence="1">
    <location>
        <begin position="12"/>
        <end position="36"/>
    </location>
</feature>
<feature type="transmembrane region" description="Helical" evidence="1">
    <location>
        <begin position="56"/>
        <end position="77"/>
    </location>
</feature>
<protein>
    <recommendedName>
        <fullName evidence="4">DUF4190 domain-containing protein</fullName>
    </recommendedName>
</protein>
<gene>
    <name evidence="2" type="ORF">GXN74_09560</name>
</gene>
<sequence length="84" mass="8715">MKLGKETDHCSVLAVVFGGAGLVLWVVPMVSIFVNLAAIHYGGKGRGSGLDALGQVGWSLGVVGFVLTLLRTVYVFAQVLQVGA</sequence>
<dbReference type="EMBL" id="JAAEEH010000025">
    <property type="protein sequence ID" value="NDL67985.1"/>
    <property type="molecule type" value="Genomic_DNA"/>
</dbReference>
<keyword evidence="3" id="KW-1185">Reference proteome</keyword>
<evidence type="ECO:0008006" key="4">
    <source>
        <dbReference type="Google" id="ProtNLM"/>
    </source>
</evidence>
<evidence type="ECO:0000313" key="2">
    <source>
        <dbReference type="EMBL" id="NDL67985.1"/>
    </source>
</evidence>
<evidence type="ECO:0000313" key="3">
    <source>
        <dbReference type="Proteomes" id="UP000461585"/>
    </source>
</evidence>
<dbReference type="Proteomes" id="UP000461585">
    <property type="component" value="Unassembled WGS sequence"/>
</dbReference>
<dbReference type="AlphaFoldDB" id="A0A7X5HWK6"/>
<dbReference type="RefSeq" id="WP_162370711.1">
    <property type="nucleotide sequence ID" value="NZ_JAAEEH010000025.1"/>
</dbReference>